<dbReference type="PANTHER" id="PTHR21398:SF6">
    <property type="entry name" value="AGAP007094-PA"/>
    <property type="match status" value="1"/>
</dbReference>
<dbReference type="OrthoDB" id="6356937at2759"/>
<dbReference type="EMBL" id="VIIS01001325">
    <property type="protein sequence ID" value="KAF0299859.1"/>
    <property type="molecule type" value="Genomic_DNA"/>
</dbReference>
<proteinExistence type="predicted"/>
<sequence>MVCAASAAEGGGFTFGDVYGTDITFDGVPYNQLHYELDFPNDSFNLDLEALDAPLNQTLRFKRQADAETRALFRSWPQGSTLTAAFGFIIPFRPRGQFEMRFPFIFFINELLRKINSAYGRHFVHEQFSMYRSLETGLADGLAMEGRACVLRAICDAAELELAKFSLIGEMLSVLLTPKRSRLSEMEEYSIAYKTGKKHGNCKKYYPDCTLSLQSLFPAAWLARKK</sequence>
<dbReference type="Proteomes" id="UP000440578">
    <property type="component" value="Unassembled WGS sequence"/>
</dbReference>
<comment type="caution">
    <text evidence="1">The sequence shown here is derived from an EMBL/GenBank/DDBJ whole genome shotgun (WGS) entry which is preliminary data.</text>
</comment>
<dbReference type="PANTHER" id="PTHR21398">
    <property type="entry name" value="AGAP007094-PA"/>
    <property type="match status" value="1"/>
</dbReference>
<reference evidence="1 2" key="1">
    <citation type="submission" date="2019-07" db="EMBL/GenBank/DDBJ databases">
        <title>Draft genome assembly of a fouling barnacle, Amphibalanus amphitrite (Darwin, 1854): The first reference genome for Thecostraca.</title>
        <authorList>
            <person name="Kim W."/>
        </authorList>
    </citation>
    <scope>NUCLEOTIDE SEQUENCE [LARGE SCALE GENOMIC DNA]</scope>
    <source>
        <strain evidence="1">SNU_AA5</strain>
        <tissue evidence="1">Soma without cirri and trophi</tissue>
    </source>
</reference>
<keyword evidence="2" id="KW-1185">Reference proteome</keyword>
<gene>
    <name evidence="1" type="ORF">FJT64_003393</name>
</gene>
<evidence type="ECO:0000313" key="1">
    <source>
        <dbReference type="EMBL" id="KAF0299859.1"/>
    </source>
</evidence>
<dbReference type="SMART" id="SM00718">
    <property type="entry name" value="DM4_12"/>
    <property type="match status" value="1"/>
</dbReference>
<dbReference type="Pfam" id="PF07841">
    <property type="entry name" value="DM4_12"/>
    <property type="match status" value="1"/>
</dbReference>
<evidence type="ECO:0000313" key="2">
    <source>
        <dbReference type="Proteomes" id="UP000440578"/>
    </source>
</evidence>
<accession>A0A6A4W3J2</accession>
<protein>
    <submittedName>
        <fullName evidence="1">Uncharacterized protein</fullName>
    </submittedName>
</protein>
<organism evidence="1 2">
    <name type="scientific">Amphibalanus amphitrite</name>
    <name type="common">Striped barnacle</name>
    <name type="synonym">Balanus amphitrite</name>
    <dbReference type="NCBI Taxonomy" id="1232801"/>
    <lineage>
        <taxon>Eukaryota</taxon>
        <taxon>Metazoa</taxon>
        <taxon>Ecdysozoa</taxon>
        <taxon>Arthropoda</taxon>
        <taxon>Crustacea</taxon>
        <taxon>Multicrustacea</taxon>
        <taxon>Cirripedia</taxon>
        <taxon>Thoracica</taxon>
        <taxon>Thoracicalcarea</taxon>
        <taxon>Balanomorpha</taxon>
        <taxon>Balanoidea</taxon>
        <taxon>Balanidae</taxon>
        <taxon>Amphibalaninae</taxon>
        <taxon>Amphibalanus</taxon>
    </lineage>
</organism>
<dbReference type="AlphaFoldDB" id="A0A6A4W3J2"/>
<name>A0A6A4W3J2_AMPAM</name>
<dbReference type="InterPro" id="IPR006631">
    <property type="entry name" value="DM4_12"/>
</dbReference>